<evidence type="ECO:0000313" key="1">
    <source>
        <dbReference type="EMBL" id="DAE20467.1"/>
    </source>
</evidence>
<dbReference type="EMBL" id="BK015695">
    <property type="protein sequence ID" value="DAE20467.1"/>
    <property type="molecule type" value="Genomic_DNA"/>
</dbReference>
<reference evidence="1" key="1">
    <citation type="journal article" date="2021" name="Proc. Natl. Acad. Sci. U.S.A.">
        <title>A Catalog of Tens of Thousands of Viruses from Human Metagenomes Reveals Hidden Associations with Chronic Diseases.</title>
        <authorList>
            <person name="Tisza M.J."/>
            <person name="Buck C.B."/>
        </authorList>
    </citation>
    <scope>NUCLEOTIDE SEQUENCE</scope>
    <source>
        <strain evidence="1">CtPbe19</strain>
    </source>
</reference>
<organism evidence="1">
    <name type="scientific">Podoviridae sp. ctPbe19</name>
    <dbReference type="NCBI Taxonomy" id="2826554"/>
    <lineage>
        <taxon>Viruses</taxon>
        <taxon>Duplodnaviria</taxon>
        <taxon>Heunggongvirae</taxon>
        <taxon>Uroviricota</taxon>
        <taxon>Caudoviricetes</taxon>
    </lineage>
</organism>
<name>A0A8S5QNS4_9CAUD</name>
<proteinExistence type="predicted"/>
<protein>
    <submittedName>
        <fullName evidence="1">Uncharacterized protein</fullName>
    </submittedName>
</protein>
<sequence length="50" mass="5868">MYEALTFCLIGAIIGYLSGFLYQNIKIKRLEQKIIELQQEYDKLLTLVTQ</sequence>
<accession>A0A8S5QNS4</accession>